<dbReference type="AlphaFoldDB" id="A0A9P8QQI4"/>
<keyword evidence="3" id="KW-1185">Reference proteome</keyword>
<sequence length="251" mass="27456">MPYVGHDVHRATKRKWDHDGNEAFRFSHPVPGAPVFHVLSQQAAPENAGSVSARKTLPPAKRFRTIHDNGAHGHDDIHRSSHRRNASRELAATTTQGVRANDTSRSPVKINGMALMPCHICHRRPTKKSDIDSFARCQSCQEQTCFVCIRECRGRHDGGEASAPLPSDDDEGLSRSFHMDDADECTTPPMIPNHPSAQQYNGDVNAPEGTAGRRTASRSIHRAMICSRCCVEKGAEGEVVCLGCLSDTDAV</sequence>
<proteinExistence type="predicted"/>
<dbReference type="EMBL" id="JAIWOZ010000001">
    <property type="protein sequence ID" value="KAH6610541.1"/>
    <property type="molecule type" value="Genomic_DNA"/>
</dbReference>
<feature type="region of interest" description="Disordered" evidence="1">
    <location>
        <begin position="66"/>
        <end position="85"/>
    </location>
</feature>
<evidence type="ECO:0000313" key="2">
    <source>
        <dbReference type="EMBL" id="KAH6610541.1"/>
    </source>
</evidence>
<reference evidence="2" key="1">
    <citation type="submission" date="2021-08" db="EMBL/GenBank/DDBJ databases">
        <title>Chromosome-Level Trichoderma cornu-damae using Hi-C Data.</title>
        <authorList>
            <person name="Kim C.S."/>
        </authorList>
    </citation>
    <scope>NUCLEOTIDE SEQUENCE</scope>
    <source>
        <strain evidence="2">KA19-0412C</strain>
    </source>
</reference>
<accession>A0A9P8QQI4</accession>
<evidence type="ECO:0000256" key="1">
    <source>
        <dbReference type="SAM" id="MobiDB-lite"/>
    </source>
</evidence>
<protein>
    <submittedName>
        <fullName evidence="2">Uncharacterized protein</fullName>
    </submittedName>
</protein>
<gene>
    <name evidence="2" type="ORF">Trco_000561</name>
</gene>
<comment type="caution">
    <text evidence="2">The sequence shown here is derived from an EMBL/GenBank/DDBJ whole genome shotgun (WGS) entry which is preliminary data.</text>
</comment>
<feature type="region of interest" description="Disordered" evidence="1">
    <location>
        <begin position="192"/>
        <end position="216"/>
    </location>
</feature>
<dbReference type="OrthoDB" id="5377226at2759"/>
<organism evidence="2 3">
    <name type="scientific">Trichoderma cornu-damae</name>
    <dbReference type="NCBI Taxonomy" id="654480"/>
    <lineage>
        <taxon>Eukaryota</taxon>
        <taxon>Fungi</taxon>
        <taxon>Dikarya</taxon>
        <taxon>Ascomycota</taxon>
        <taxon>Pezizomycotina</taxon>
        <taxon>Sordariomycetes</taxon>
        <taxon>Hypocreomycetidae</taxon>
        <taxon>Hypocreales</taxon>
        <taxon>Hypocreaceae</taxon>
        <taxon>Trichoderma</taxon>
    </lineage>
</organism>
<feature type="compositionally biased region" description="Basic and acidic residues" evidence="1">
    <location>
        <begin position="66"/>
        <end position="79"/>
    </location>
</feature>
<evidence type="ECO:0000313" key="3">
    <source>
        <dbReference type="Proteomes" id="UP000827724"/>
    </source>
</evidence>
<dbReference type="Proteomes" id="UP000827724">
    <property type="component" value="Unassembled WGS sequence"/>
</dbReference>
<name>A0A9P8QQI4_9HYPO</name>